<keyword evidence="1" id="KW-1133">Transmembrane helix</keyword>
<dbReference type="PANTHER" id="PTHR39470:SF1">
    <property type="entry name" value="CHORISMATE SYNTHASE PROTEIN"/>
    <property type="match status" value="1"/>
</dbReference>
<reference evidence="2" key="1">
    <citation type="submission" date="2021-02" db="EMBL/GenBank/DDBJ databases">
        <authorList>
            <person name="Nieuwenhuis M."/>
            <person name="Van De Peppel L.J.J."/>
        </authorList>
    </citation>
    <scope>NUCLEOTIDE SEQUENCE</scope>
    <source>
        <strain evidence="2">D49</strain>
    </source>
</reference>
<feature type="transmembrane region" description="Helical" evidence="1">
    <location>
        <begin position="25"/>
        <end position="48"/>
    </location>
</feature>
<keyword evidence="1" id="KW-0812">Transmembrane</keyword>
<dbReference type="EMBL" id="JABCKI010000122">
    <property type="protein sequence ID" value="KAG5652502.1"/>
    <property type="molecule type" value="Genomic_DNA"/>
</dbReference>
<reference evidence="2" key="2">
    <citation type="submission" date="2021-10" db="EMBL/GenBank/DDBJ databases">
        <title>Phylogenomics reveals ancestral predisposition of the termite-cultivated fungus Termitomyces towards a domesticated lifestyle.</title>
        <authorList>
            <person name="Auxier B."/>
            <person name="Grum-Grzhimaylo A."/>
            <person name="Cardenas M.E."/>
            <person name="Lodge J.D."/>
            <person name="Laessoe T."/>
            <person name="Pedersen O."/>
            <person name="Smith M.E."/>
            <person name="Kuyper T.W."/>
            <person name="Franco-Molano E.A."/>
            <person name="Baroni T.J."/>
            <person name="Aanen D.K."/>
        </authorList>
    </citation>
    <scope>NUCLEOTIDE SEQUENCE</scope>
    <source>
        <strain evidence="2">D49</strain>
    </source>
</reference>
<name>A0A9P7GKW3_9AGAR</name>
<protein>
    <submittedName>
        <fullName evidence="2">Uncharacterized protein</fullName>
    </submittedName>
</protein>
<comment type="caution">
    <text evidence="2">The sequence shown here is derived from an EMBL/GenBank/DDBJ whole genome shotgun (WGS) entry which is preliminary data.</text>
</comment>
<dbReference type="Proteomes" id="UP000717328">
    <property type="component" value="Unassembled WGS sequence"/>
</dbReference>
<dbReference type="AlphaFoldDB" id="A0A9P7GKW3"/>
<keyword evidence="1" id="KW-0472">Membrane</keyword>
<dbReference type="OrthoDB" id="4218123at2759"/>
<evidence type="ECO:0000256" key="1">
    <source>
        <dbReference type="SAM" id="Phobius"/>
    </source>
</evidence>
<sequence>MATTFIATSLAIALPWVYFLRRNPLSWSTFVSILILVHTLTGLHTLLVRSPPNIFRALQVPLNTPTDAIRTLLLLGSNVKELNIEFEELIRRLASHDVRALYPRFGHNVLATCTYCQSFEDFAMYALPRPLISYIREIAFVGLITTSRRKAATTALFFIFVAEFYWLLTVDIKIPLRGDSQPGTFWVRVVQSYTRMYSVDDLIQWHDTLLNMRHIIFLILPLLIHFLPPFRLPFLSGPAPAPIVDSTPLLVQTHQTLAHLLPALHFLKYAQAAIMRVPDLRARTNAWWEEEARVGEWIRGDGADAKAGEEGATTSVRGVARGLELSFDEAIEGREEGKLRASAKVMTKVLIGDGLKPSEHWHQSS</sequence>
<keyword evidence="3" id="KW-1185">Reference proteome</keyword>
<accession>A0A9P7GKW3</accession>
<evidence type="ECO:0000313" key="3">
    <source>
        <dbReference type="Proteomes" id="UP000717328"/>
    </source>
</evidence>
<gene>
    <name evidence="2" type="ORF">H0H81_004815</name>
</gene>
<organism evidence="2 3">
    <name type="scientific">Sphagnurus paluster</name>
    <dbReference type="NCBI Taxonomy" id="117069"/>
    <lineage>
        <taxon>Eukaryota</taxon>
        <taxon>Fungi</taxon>
        <taxon>Dikarya</taxon>
        <taxon>Basidiomycota</taxon>
        <taxon>Agaricomycotina</taxon>
        <taxon>Agaricomycetes</taxon>
        <taxon>Agaricomycetidae</taxon>
        <taxon>Agaricales</taxon>
        <taxon>Tricholomatineae</taxon>
        <taxon>Lyophyllaceae</taxon>
        <taxon>Sphagnurus</taxon>
    </lineage>
</organism>
<dbReference type="PANTHER" id="PTHR39470">
    <property type="entry name" value="CHROMOSOME 10, WHOLE GENOME SHOTGUN SEQUENCE"/>
    <property type="match status" value="1"/>
</dbReference>
<proteinExistence type="predicted"/>
<evidence type="ECO:0000313" key="2">
    <source>
        <dbReference type="EMBL" id="KAG5652502.1"/>
    </source>
</evidence>